<evidence type="ECO:0000313" key="4">
    <source>
        <dbReference type="Proteomes" id="UP000006514"/>
    </source>
</evidence>
<dbReference type="CDD" id="cd01049">
    <property type="entry name" value="RNRR2"/>
    <property type="match status" value="1"/>
</dbReference>
<organism evidence="3 4">
    <name type="scientific">Auricularia subglabra (strain TFB-10046 / SS5)</name>
    <name type="common">White-rot fungus</name>
    <name type="synonym">Auricularia delicata (strain TFB10046)</name>
    <dbReference type="NCBI Taxonomy" id="717982"/>
    <lineage>
        <taxon>Eukaryota</taxon>
        <taxon>Fungi</taxon>
        <taxon>Dikarya</taxon>
        <taxon>Basidiomycota</taxon>
        <taxon>Agaricomycotina</taxon>
        <taxon>Agaricomycetes</taxon>
        <taxon>Auriculariales</taxon>
        <taxon>Auriculariaceae</taxon>
        <taxon>Auricularia</taxon>
    </lineage>
</organism>
<protein>
    <submittedName>
        <fullName evidence="3">Ferritin-like protein</fullName>
    </submittedName>
</protein>
<dbReference type="InterPro" id="IPR033909">
    <property type="entry name" value="RNR_small"/>
</dbReference>
<dbReference type="GO" id="GO:0016491">
    <property type="term" value="F:oxidoreductase activity"/>
    <property type="evidence" value="ECO:0007669"/>
    <property type="project" value="InterPro"/>
</dbReference>
<dbReference type="InParanoid" id="J0D3G0"/>
<evidence type="ECO:0000256" key="2">
    <source>
        <dbReference type="SAM" id="MobiDB-lite"/>
    </source>
</evidence>
<dbReference type="Pfam" id="PF00268">
    <property type="entry name" value="Ribonuc_red_sm"/>
    <property type="match status" value="1"/>
</dbReference>
<reference evidence="4" key="1">
    <citation type="journal article" date="2012" name="Science">
        <title>The Paleozoic origin of enzymatic lignin decomposition reconstructed from 31 fungal genomes.</title>
        <authorList>
            <person name="Floudas D."/>
            <person name="Binder M."/>
            <person name="Riley R."/>
            <person name="Barry K."/>
            <person name="Blanchette R.A."/>
            <person name="Henrissat B."/>
            <person name="Martinez A.T."/>
            <person name="Otillar R."/>
            <person name="Spatafora J.W."/>
            <person name="Yadav J.S."/>
            <person name="Aerts A."/>
            <person name="Benoit I."/>
            <person name="Boyd A."/>
            <person name="Carlson A."/>
            <person name="Copeland A."/>
            <person name="Coutinho P.M."/>
            <person name="de Vries R.P."/>
            <person name="Ferreira P."/>
            <person name="Findley K."/>
            <person name="Foster B."/>
            <person name="Gaskell J."/>
            <person name="Glotzer D."/>
            <person name="Gorecki P."/>
            <person name="Heitman J."/>
            <person name="Hesse C."/>
            <person name="Hori C."/>
            <person name="Igarashi K."/>
            <person name="Jurgens J.A."/>
            <person name="Kallen N."/>
            <person name="Kersten P."/>
            <person name="Kohler A."/>
            <person name="Kuees U."/>
            <person name="Kumar T.K.A."/>
            <person name="Kuo A."/>
            <person name="LaButti K."/>
            <person name="Larrondo L.F."/>
            <person name="Lindquist E."/>
            <person name="Ling A."/>
            <person name="Lombard V."/>
            <person name="Lucas S."/>
            <person name="Lundell T."/>
            <person name="Martin R."/>
            <person name="McLaughlin D.J."/>
            <person name="Morgenstern I."/>
            <person name="Morin E."/>
            <person name="Murat C."/>
            <person name="Nagy L.G."/>
            <person name="Nolan M."/>
            <person name="Ohm R.A."/>
            <person name="Patyshakuliyeva A."/>
            <person name="Rokas A."/>
            <person name="Ruiz-Duenas F.J."/>
            <person name="Sabat G."/>
            <person name="Salamov A."/>
            <person name="Samejima M."/>
            <person name="Schmutz J."/>
            <person name="Slot J.C."/>
            <person name="St John F."/>
            <person name="Stenlid J."/>
            <person name="Sun H."/>
            <person name="Sun S."/>
            <person name="Syed K."/>
            <person name="Tsang A."/>
            <person name="Wiebenga A."/>
            <person name="Young D."/>
            <person name="Pisabarro A."/>
            <person name="Eastwood D.C."/>
            <person name="Martin F."/>
            <person name="Cullen D."/>
            <person name="Grigoriev I.V."/>
            <person name="Hibbett D.S."/>
        </authorList>
    </citation>
    <scope>NUCLEOTIDE SEQUENCE [LARGE SCALE GENOMIC DNA]</scope>
    <source>
        <strain evidence="4">TFB10046</strain>
    </source>
</reference>
<dbReference type="Gene3D" id="1.10.620.20">
    <property type="entry name" value="Ribonucleotide Reductase, subunit A"/>
    <property type="match status" value="1"/>
</dbReference>
<dbReference type="AlphaFoldDB" id="J0D3G0"/>
<comment type="similarity">
    <text evidence="1">Belongs to the ribonucleoside diphosphate reductase small chain family.</text>
</comment>
<dbReference type="eggNOG" id="KOG1567">
    <property type="taxonomic scope" value="Eukaryota"/>
</dbReference>
<dbReference type="OrthoDB" id="2093646at2759"/>
<feature type="region of interest" description="Disordered" evidence="2">
    <location>
        <begin position="337"/>
        <end position="381"/>
    </location>
</feature>
<dbReference type="PANTHER" id="PTHR23409">
    <property type="entry name" value="RIBONUCLEOSIDE-DIPHOSPHATE REDUCTASE SMALL CHAIN"/>
    <property type="match status" value="1"/>
</dbReference>
<sequence>MSETPPPSGYDPPCARDGCNGLSSTFSPLESVTRSSAECYLQILPFLQHLLCPNPIPYSQLWSIYKKAAASYWVVDYVDPRPDVYDYRRSLNIIEKDIIVYLIALLASTKGVHSTSIARYFTGGPELMETKYFFGIQMAMENTHLDCCSRFLWAFVKDSDEREQVFDVLSELPYVQNRTAWTKRWIDDTQSPYHVRLVAFACSQVLPYCGTFAILLWMEDRELLPSLARCNRLMAGDAGTLIRYVRELLPLLKKQPCQHIAEDAIVDAAEIEKRFLTLSLPISYIGLEEKDIALYIEHTADRLLECLGYQKKYKSPNPFPFAQFEPLQSNCDFFALQSPSQLGDTDRVGPPPTKSVLRPPSHQPRDEDLWDDCPATNIQKA</sequence>
<dbReference type="GO" id="GO:0009263">
    <property type="term" value="P:deoxyribonucleotide biosynthetic process"/>
    <property type="evidence" value="ECO:0007669"/>
    <property type="project" value="InterPro"/>
</dbReference>
<gene>
    <name evidence="3" type="ORF">AURDEDRAFT_177699</name>
</gene>
<name>J0D3G0_AURST</name>
<dbReference type="KEGG" id="adl:AURDEDRAFT_177699"/>
<dbReference type="EMBL" id="JH688358">
    <property type="protein sequence ID" value="EJD33222.1"/>
    <property type="molecule type" value="Genomic_DNA"/>
</dbReference>
<dbReference type="SUPFAM" id="SSF47240">
    <property type="entry name" value="Ferritin-like"/>
    <property type="match status" value="1"/>
</dbReference>
<proteinExistence type="inferred from homology"/>
<dbReference type="InterPro" id="IPR012348">
    <property type="entry name" value="RNR-like"/>
</dbReference>
<dbReference type="Proteomes" id="UP000006514">
    <property type="component" value="Unassembled WGS sequence"/>
</dbReference>
<keyword evidence="4" id="KW-1185">Reference proteome</keyword>
<accession>J0D3G0</accession>
<dbReference type="InterPro" id="IPR009078">
    <property type="entry name" value="Ferritin-like_SF"/>
</dbReference>
<evidence type="ECO:0000313" key="3">
    <source>
        <dbReference type="EMBL" id="EJD33222.1"/>
    </source>
</evidence>
<dbReference type="InterPro" id="IPR000358">
    <property type="entry name" value="RNR_small_fam"/>
</dbReference>
<evidence type="ECO:0000256" key="1">
    <source>
        <dbReference type="ARBA" id="ARBA00009303"/>
    </source>
</evidence>
<dbReference type="PANTHER" id="PTHR23409:SF18">
    <property type="entry name" value="RIBONUCLEOSIDE-DIPHOSPHATE REDUCTASE SUBUNIT M2"/>
    <property type="match status" value="1"/>
</dbReference>